<feature type="transmembrane region" description="Helical" evidence="9">
    <location>
        <begin position="12"/>
        <end position="39"/>
    </location>
</feature>
<feature type="transmembrane region" description="Helical" evidence="9">
    <location>
        <begin position="256"/>
        <end position="278"/>
    </location>
</feature>
<dbReference type="PROSITE" id="PS00237">
    <property type="entry name" value="G_PROTEIN_RECEP_F1_1"/>
    <property type="match status" value="1"/>
</dbReference>
<dbReference type="AlphaFoldDB" id="A0AA36MCU2"/>
<evidence type="ECO:0000256" key="1">
    <source>
        <dbReference type="ARBA" id="ARBA00004141"/>
    </source>
</evidence>
<keyword evidence="12" id="KW-1185">Reference proteome</keyword>
<name>A0AA36MCU2_CYLNA</name>
<keyword evidence="7 8" id="KW-0807">Transducer</keyword>
<feature type="transmembrane region" description="Helical" evidence="9">
    <location>
        <begin position="51"/>
        <end position="75"/>
    </location>
</feature>
<comment type="subcellular location">
    <subcellularLocation>
        <location evidence="1">Membrane</location>
        <topology evidence="1">Multi-pass membrane protein</topology>
    </subcellularLocation>
</comment>
<dbReference type="PANTHER" id="PTHR24243:SF208">
    <property type="entry name" value="PYROKININ-1 RECEPTOR"/>
    <property type="match status" value="1"/>
</dbReference>
<feature type="domain" description="G-protein coupled receptors family 1 profile" evidence="10">
    <location>
        <begin position="30"/>
        <end position="279"/>
    </location>
</feature>
<feature type="transmembrane region" description="Helical" evidence="9">
    <location>
        <begin position="176"/>
        <end position="202"/>
    </location>
</feature>
<evidence type="ECO:0000259" key="10">
    <source>
        <dbReference type="PROSITE" id="PS50262"/>
    </source>
</evidence>
<keyword evidence="4 8" id="KW-0297">G-protein coupled receptor</keyword>
<keyword evidence="3 9" id="KW-1133">Transmembrane helix</keyword>
<dbReference type="Gene3D" id="1.20.1070.10">
    <property type="entry name" value="Rhodopsin 7-helix transmembrane proteins"/>
    <property type="match status" value="1"/>
</dbReference>
<evidence type="ECO:0000256" key="7">
    <source>
        <dbReference type="ARBA" id="ARBA00023224"/>
    </source>
</evidence>
<evidence type="ECO:0000313" key="11">
    <source>
        <dbReference type="EMBL" id="CAJ0604837.1"/>
    </source>
</evidence>
<dbReference type="SUPFAM" id="SSF81321">
    <property type="entry name" value="Family A G protein-coupled receptor-like"/>
    <property type="match status" value="1"/>
</dbReference>
<dbReference type="GO" id="GO:0008188">
    <property type="term" value="F:neuropeptide receptor activity"/>
    <property type="evidence" value="ECO:0007669"/>
    <property type="project" value="TreeGrafter"/>
</dbReference>
<accession>A0AA36MCU2</accession>
<evidence type="ECO:0000256" key="2">
    <source>
        <dbReference type="ARBA" id="ARBA00022692"/>
    </source>
</evidence>
<evidence type="ECO:0000256" key="6">
    <source>
        <dbReference type="ARBA" id="ARBA00023170"/>
    </source>
</evidence>
<sequence>MDDDYWCYDNIVLIPSIAALVTIIVIGAIGNICACLVIVRTKSLHTHANYCLLGLACSDMLLLFLACPMQMYYFISCHATNNFVCMLYYYIREACGFTSIYTICAFTAERWLAVRHPLRMNVKLRNFCITLASVGILALSVVAGLRTHDLWVEKGNTTETNKCALYNSEVVKYTQLIIFVFSYIIPVAMIATMCVQIAAYAHSTFRIARTKCSRRTSNKMNKLLAAIVASFLVCWSPQQIAHLILLFYFVEIEKSILDPIITISACCFYLNCALNPILYNMFSNNFRRAFLHMISGGRPTATAKTTCSASVESDKTSAVTVS</sequence>
<dbReference type="Pfam" id="PF00001">
    <property type="entry name" value="7tm_1"/>
    <property type="match status" value="1"/>
</dbReference>
<keyword evidence="6 8" id="KW-0675">Receptor</keyword>
<dbReference type="PROSITE" id="PS50262">
    <property type="entry name" value="G_PROTEIN_RECEP_F1_2"/>
    <property type="match status" value="1"/>
</dbReference>
<evidence type="ECO:0000313" key="12">
    <source>
        <dbReference type="Proteomes" id="UP001176961"/>
    </source>
</evidence>
<proteinExistence type="inferred from homology"/>
<reference evidence="11" key="1">
    <citation type="submission" date="2023-07" db="EMBL/GenBank/DDBJ databases">
        <authorList>
            <consortium name="CYATHOMIX"/>
        </authorList>
    </citation>
    <scope>NUCLEOTIDE SEQUENCE</scope>
    <source>
        <strain evidence="11">N/A</strain>
    </source>
</reference>
<evidence type="ECO:0000256" key="8">
    <source>
        <dbReference type="RuleBase" id="RU000688"/>
    </source>
</evidence>
<feature type="transmembrane region" description="Helical" evidence="9">
    <location>
        <begin position="223"/>
        <end position="250"/>
    </location>
</feature>
<feature type="transmembrane region" description="Helical" evidence="9">
    <location>
        <begin position="87"/>
        <end position="106"/>
    </location>
</feature>
<keyword evidence="5 9" id="KW-0472">Membrane</keyword>
<dbReference type="GO" id="GO:0005886">
    <property type="term" value="C:plasma membrane"/>
    <property type="evidence" value="ECO:0007669"/>
    <property type="project" value="TreeGrafter"/>
</dbReference>
<dbReference type="InterPro" id="IPR017452">
    <property type="entry name" value="GPCR_Rhodpsn_7TM"/>
</dbReference>
<comment type="caution">
    <text evidence="11">The sequence shown here is derived from an EMBL/GenBank/DDBJ whole genome shotgun (WGS) entry which is preliminary data.</text>
</comment>
<keyword evidence="2 8" id="KW-0812">Transmembrane</keyword>
<dbReference type="PANTHER" id="PTHR24243">
    <property type="entry name" value="G-PROTEIN COUPLED RECEPTOR"/>
    <property type="match status" value="1"/>
</dbReference>
<organism evidence="11 12">
    <name type="scientific">Cylicocyclus nassatus</name>
    <name type="common">Nematode worm</name>
    <dbReference type="NCBI Taxonomy" id="53992"/>
    <lineage>
        <taxon>Eukaryota</taxon>
        <taxon>Metazoa</taxon>
        <taxon>Ecdysozoa</taxon>
        <taxon>Nematoda</taxon>
        <taxon>Chromadorea</taxon>
        <taxon>Rhabditida</taxon>
        <taxon>Rhabditina</taxon>
        <taxon>Rhabditomorpha</taxon>
        <taxon>Strongyloidea</taxon>
        <taxon>Strongylidae</taxon>
        <taxon>Cylicocyclus</taxon>
    </lineage>
</organism>
<feature type="transmembrane region" description="Helical" evidence="9">
    <location>
        <begin position="127"/>
        <end position="145"/>
    </location>
</feature>
<evidence type="ECO:0000256" key="3">
    <source>
        <dbReference type="ARBA" id="ARBA00022989"/>
    </source>
</evidence>
<dbReference type="EMBL" id="CATQJL010000316">
    <property type="protein sequence ID" value="CAJ0604837.1"/>
    <property type="molecule type" value="Genomic_DNA"/>
</dbReference>
<dbReference type="PRINTS" id="PR00237">
    <property type="entry name" value="GPCRRHODOPSN"/>
</dbReference>
<protein>
    <recommendedName>
        <fullName evidence="10">G-protein coupled receptors family 1 profile domain-containing protein</fullName>
    </recommendedName>
</protein>
<evidence type="ECO:0000256" key="9">
    <source>
        <dbReference type="SAM" id="Phobius"/>
    </source>
</evidence>
<evidence type="ECO:0000256" key="4">
    <source>
        <dbReference type="ARBA" id="ARBA00023040"/>
    </source>
</evidence>
<comment type="similarity">
    <text evidence="8">Belongs to the G-protein coupled receptor 1 family.</text>
</comment>
<dbReference type="Proteomes" id="UP001176961">
    <property type="component" value="Unassembled WGS sequence"/>
</dbReference>
<gene>
    <name evidence="11" type="ORF">CYNAS_LOCUS16820</name>
</gene>
<evidence type="ECO:0000256" key="5">
    <source>
        <dbReference type="ARBA" id="ARBA00023136"/>
    </source>
</evidence>
<dbReference type="InterPro" id="IPR000276">
    <property type="entry name" value="GPCR_Rhodpsn"/>
</dbReference>